<dbReference type="AlphaFoldDB" id="A0A937FE77"/>
<organism evidence="1 2">
    <name type="scientific">Fulvivirga sediminis</name>
    <dbReference type="NCBI Taxonomy" id="2803949"/>
    <lineage>
        <taxon>Bacteria</taxon>
        <taxon>Pseudomonadati</taxon>
        <taxon>Bacteroidota</taxon>
        <taxon>Cytophagia</taxon>
        <taxon>Cytophagales</taxon>
        <taxon>Fulvivirgaceae</taxon>
        <taxon>Fulvivirga</taxon>
    </lineage>
</organism>
<dbReference type="EMBL" id="JAESIY010000017">
    <property type="protein sequence ID" value="MBL3658773.1"/>
    <property type="molecule type" value="Genomic_DNA"/>
</dbReference>
<sequence>MRPFNKVTQRERYVRKLQLERRRLVEARRRLGYVELETPIRHGWYKHLVLRDDVSRRVDAAVFLEILDQCGTECWGRDKRHADKVWDRENRENREIQFPGVRRIDSRTYKKLSPKARSWFDFYGNHWHYRYGFMKHYMCTVPRHFFKLAYTRAYITKRKIMDADIEKRLAEIDSELRSNELYDMVHNFSYNNPWTSWHYHKRIRRRCKMALDQYDEDVFDSQVHRSYNW</sequence>
<dbReference type="RefSeq" id="WP_202246566.1">
    <property type="nucleotide sequence ID" value="NZ_JAESIY010000017.1"/>
</dbReference>
<keyword evidence="2" id="KW-1185">Reference proteome</keyword>
<evidence type="ECO:0000313" key="1">
    <source>
        <dbReference type="EMBL" id="MBL3658773.1"/>
    </source>
</evidence>
<gene>
    <name evidence="1" type="ORF">JL102_21660</name>
</gene>
<evidence type="ECO:0000313" key="2">
    <source>
        <dbReference type="Proteomes" id="UP000659388"/>
    </source>
</evidence>
<name>A0A937FE77_9BACT</name>
<dbReference type="Proteomes" id="UP000659388">
    <property type="component" value="Unassembled WGS sequence"/>
</dbReference>
<proteinExistence type="predicted"/>
<accession>A0A937FE77</accession>
<reference evidence="1" key="1">
    <citation type="submission" date="2021-01" db="EMBL/GenBank/DDBJ databases">
        <title>Fulvivirga kasyanovii gen. nov., sp nov., a novel member of the phylum Bacteroidetes isolated from seawater in a mussel farm.</title>
        <authorList>
            <person name="Zhao L.-H."/>
            <person name="Wang Z.-J."/>
        </authorList>
    </citation>
    <scope>NUCLEOTIDE SEQUENCE</scope>
    <source>
        <strain evidence="1">2943</strain>
    </source>
</reference>
<protein>
    <submittedName>
        <fullName evidence="1">Uncharacterized protein</fullName>
    </submittedName>
</protein>
<comment type="caution">
    <text evidence="1">The sequence shown here is derived from an EMBL/GenBank/DDBJ whole genome shotgun (WGS) entry which is preliminary data.</text>
</comment>